<dbReference type="Proteomes" id="UP000189703">
    <property type="component" value="Unplaced"/>
</dbReference>
<dbReference type="STRING" id="4432.A0A1U7YWD1"/>
<feature type="region of interest" description="Disordered" evidence="1">
    <location>
        <begin position="225"/>
        <end position="268"/>
    </location>
</feature>
<dbReference type="eggNOG" id="KOG2184">
    <property type="taxonomic scope" value="Eukaryota"/>
</dbReference>
<feature type="region of interest" description="Disordered" evidence="1">
    <location>
        <begin position="178"/>
        <end position="203"/>
    </location>
</feature>
<proteinExistence type="predicted"/>
<dbReference type="Gene3D" id="3.30.1370.50">
    <property type="entry name" value="R3H-like domain"/>
    <property type="match status" value="1"/>
</dbReference>
<dbReference type="PROSITE" id="PS50174">
    <property type="entry name" value="G_PATCH"/>
    <property type="match status" value="2"/>
</dbReference>
<dbReference type="PANTHER" id="PTHR47423:SF2">
    <property type="entry name" value="PROTEIN SQS1"/>
    <property type="match status" value="1"/>
</dbReference>
<dbReference type="InterPro" id="IPR034082">
    <property type="entry name" value="R3H_G-patch"/>
</dbReference>
<dbReference type="InterPro" id="IPR000467">
    <property type="entry name" value="G_patch_dom"/>
</dbReference>
<evidence type="ECO:0000313" key="5">
    <source>
        <dbReference type="RefSeq" id="XP_010244790.1"/>
    </source>
</evidence>
<feature type="compositionally biased region" description="Basic and acidic residues" evidence="1">
    <location>
        <begin position="232"/>
        <end position="243"/>
    </location>
</feature>
<feature type="domain" description="R3H" evidence="3">
    <location>
        <begin position="419"/>
        <end position="484"/>
    </location>
</feature>
<dbReference type="OMA" id="ETHKGLG"/>
<protein>
    <submittedName>
        <fullName evidence="5">Uncharacterized protein LOC104588524</fullName>
    </submittedName>
</protein>
<dbReference type="FunCoup" id="A0A1U7YWD1">
    <property type="interactions" value="2144"/>
</dbReference>
<dbReference type="InterPro" id="IPR036867">
    <property type="entry name" value="R3H_dom_sf"/>
</dbReference>
<sequence length="737" mass="80510">MAGGNGKLSKNNSRRGGSGRTLFVDGGFLYNGQKNPSLPRSPRGKISRENGKSASKSRKSDKQRTSASRDGARKPTGNAFGYEYPVLDVQELLRSESGVDGNTRSHPIVLLDSIETQVAAHVDETPCVKPFNGDTTYEYGSSFVLGGSCHRGLGFNDELEKTQNGIWASSAGVKEREGFEFNSSSAEKERKQGEKNETFVIEGPASEKNLGFLPMGDMRLYKEDMSDEDEERYAFQENGRDSVYEGSSSSSNPSDTDGSSESDDLGEILSDTGFDEEVAEDYLERVGRNYEFLNSKWLVDQALGVSDIDSSFRSNSDESSEMLEGRALQNASQEYGMKKPRSKVFPSSPTAVNDGSLVLDDILLVKEPKAVSGKKKQAIWLPRSWLSEGQKNRNFRNGPGAKKKHRKETISLKRRARMMHRGVDLEQINSKLEQMVLNEVDVLSFQPMNSHDCSRVQRLASIYHLQSGCQGSGKKRFVTVTRTGHTCLPSSADKPCLEKLLTAGNEHGNSAVKTKTKSLSEERSRTKKVKKLSGLNPPGSDQSVPRKSSKNSANHRCNSKSGGRKHSGKQSPMYANQPVLFVSSGIMHADVQEDMRTPDSNKNCSTDPENRVISSSSKLGAFEMHTKGFGSKMMAKMGFVEGGGLGRDGQGMVEPLEAIKWPKSLGLGVKFSKAIGTARSQPERIGAFEKHTKGSGSRMMERMGFVEGMGLGRDSQGIVTPLVAVRLPKSRGLGANA</sequence>
<organism evidence="4 5">
    <name type="scientific">Nelumbo nucifera</name>
    <name type="common">Sacred lotus</name>
    <dbReference type="NCBI Taxonomy" id="4432"/>
    <lineage>
        <taxon>Eukaryota</taxon>
        <taxon>Viridiplantae</taxon>
        <taxon>Streptophyta</taxon>
        <taxon>Embryophyta</taxon>
        <taxon>Tracheophyta</taxon>
        <taxon>Spermatophyta</taxon>
        <taxon>Magnoliopsida</taxon>
        <taxon>Proteales</taxon>
        <taxon>Nelumbonaceae</taxon>
        <taxon>Nelumbo</taxon>
    </lineage>
</organism>
<dbReference type="InParanoid" id="A0A1U7YWD1"/>
<dbReference type="Pfam" id="PF01585">
    <property type="entry name" value="G-patch"/>
    <property type="match status" value="2"/>
</dbReference>
<dbReference type="PROSITE" id="PS51061">
    <property type="entry name" value="R3H"/>
    <property type="match status" value="1"/>
</dbReference>
<feature type="compositionally biased region" description="Low complexity" evidence="1">
    <location>
        <begin position="244"/>
        <end position="257"/>
    </location>
</feature>
<feature type="compositionally biased region" description="Polar residues" evidence="1">
    <location>
        <begin position="539"/>
        <end position="561"/>
    </location>
</feature>
<accession>A0A1U7YWD1</accession>
<feature type="domain" description="G-patch" evidence="2">
    <location>
        <begin position="626"/>
        <end position="672"/>
    </location>
</feature>
<evidence type="ECO:0000256" key="1">
    <source>
        <dbReference type="SAM" id="MobiDB-lite"/>
    </source>
</evidence>
<evidence type="ECO:0000259" key="3">
    <source>
        <dbReference type="PROSITE" id="PS51061"/>
    </source>
</evidence>
<feature type="domain" description="G-patch" evidence="2">
    <location>
        <begin position="692"/>
        <end position="737"/>
    </location>
</feature>
<name>A0A1U7YWD1_NELNU</name>
<dbReference type="SMART" id="SM00443">
    <property type="entry name" value="G_patch"/>
    <property type="match status" value="2"/>
</dbReference>
<feature type="region of interest" description="Disordered" evidence="1">
    <location>
        <begin position="1"/>
        <end position="80"/>
    </location>
</feature>
<keyword evidence="4" id="KW-1185">Reference proteome</keyword>
<dbReference type="Pfam" id="PF01424">
    <property type="entry name" value="R3H"/>
    <property type="match status" value="1"/>
</dbReference>
<dbReference type="SUPFAM" id="SSF82708">
    <property type="entry name" value="R3H domain"/>
    <property type="match status" value="1"/>
</dbReference>
<evidence type="ECO:0000313" key="4">
    <source>
        <dbReference type="Proteomes" id="UP000189703"/>
    </source>
</evidence>
<dbReference type="CDD" id="cd02646">
    <property type="entry name" value="R3H_G-patch"/>
    <property type="match status" value="1"/>
</dbReference>
<dbReference type="GeneID" id="104588524"/>
<dbReference type="RefSeq" id="XP_010244790.1">
    <property type="nucleotide sequence ID" value="XM_010246488.2"/>
</dbReference>
<reference evidence="5" key="1">
    <citation type="submission" date="2025-08" db="UniProtKB">
        <authorList>
            <consortium name="RefSeq"/>
        </authorList>
    </citation>
    <scope>IDENTIFICATION</scope>
</reference>
<gene>
    <name evidence="5" type="primary">LOC104588524</name>
</gene>
<feature type="region of interest" description="Disordered" evidence="1">
    <location>
        <begin position="507"/>
        <end position="572"/>
    </location>
</feature>
<dbReference type="GO" id="GO:0003676">
    <property type="term" value="F:nucleic acid binding"/>
    <property type="evidence" value="ECO:0007669"/>
    <property type="project" value="UniProtKB-UniRule"/>
</dbReference>
<dbReference type="PANTHER" id="PTHR47423">
    <property type="entry name" value="G-PATCH DOMAIN CONTAINING PROTEIN"/>
    <property type="match status" value="1"/>
</dbReference>
<dbReference type="AlphaFoldDB" id="A0A1U7YWD1"/>
<dbReference type="KEGG" id="nnu:104588524"/>
<feature type="compositionally biased region" description="Basic and acidic residues" evidence="1">
    <location>
        <begin position="186"/>
        <end position="197"/>
    </location>
</feature>
<dbReference type="OrthoDB" id="29523at2759"/>
<evidence type="ECO:0000259" key="2">
    <source>
        <dbReference type="PROSITE" id="PS50174"/>
    </source>
</evidence>
<dbReference type="InterPro" id="IPR001374">
    <property type="entry name" value="R3H_dom"/>
</dbReference>